<dbReference type="GO" id="GO:0003887">
    <property type="term" value="F:DNA-directed DNA polymerase activity"/>
    <property type="evidence" value="ECO:0007669"/>
    <property type="project" value="TreeGrafter"/>
</dbReference>
<dbReference type="GO" id="GO:0006297">
    <property type="term" value="P:nucleotide-excision repair, DNA gap filling"/>
    <property type="evidence" value="ECO:0007669"/>
    <property type="project" value="TreeGrafter"/>
</dbReference>
<proteinExistence type="predicted"/>
<dbReference type="PANTHER" id="PTHR17598">
    <property type="entry name" value="DNA POLYMERASE DELTA SUBUNIT 3"/>
    <property type="match status" value="1"/>
</dbReference>
<feature type="compositionally biased region" description="Basic residues" evidence="5">
    <location>
        <begin position="371"/>
        <end position="381"/>
    </location>
</feature>
<evidence type="ECO:0000313" key="7">
    <source>
        <dbReference type="Proteomes" id="UP001285441"/>
    </source>
</evidence>
<evidence type="ECO:0000313" key="6">
    <source>
        <dbReference type="EMBL" id="KAK3390860.1"/>
    </source>
</evidence>
<feature type="compositionally biased region" description="Polar residues" evidence="5">
    <location>
        <begin position="274"/>
        <end position="288"/>
    </location>
</feature>
<dbReference type="Pfam" id="PF09507">
    <property type="entry name" value="CDC27"/>
    <property type="match status" value="1"/>
</dbReference>
<accession>A0AAE0P082</accession>
<feature type="region of interest" description="Disordered" evidence="5">
    <location>
        <begin position="168"/>
        <end position="449"/>
    </location>
</feature>
<feature type="compositionally biased region" description="Acidic residues" evidence="5">
    <location>
        <begin position="324"/>
        <end position="334"/>
    </location>
</feature>
<dbReference type="InterPro" id="IPR019038">
    <property type="entry name" value="POLD3"/>
</dbReference>
<dbReference type="GO" id="GO:1904161">
    <property type="term" value="P:DNA synthesis involved in UV-damage excision repair"/>
    <property type="evidence" value="ECO:0007669"/>
    <property type="project" value="TreeGrafter"/>
</dbReference>
<evidence type="ECO:0000256" key="5">
    <source>
        <dbReference type="SAM" id="MobiDB-lite"/>
    </source>
</evidence>
<evidence type="ECO:0000256" key="4">
    <source>
        <dbReference type="ARBA" id="ARBA00023242"/>
    </source>
</evidence>
<keyword evidence="7" id="KW-1185">Reference proteome</keyword>
<reference evidence="6" key="2">
    <citation type="submission" date="2023-06" db="EMBL/GenBank/DDBJ databases">
        <authorList>
            <consortium name="Lawrence Berkeley National Laboratory"/>
            <person name="Haridas S."/>
            <person name="Hensen N."/>
            <person name="Bonometti L."/>
            <person name="Westerberg I."/>
            <person name="Brannstrom I.O."/>
            <person name="Guillou S."/>
            <person name="Cros-Aarteil S."/>
            <person name="Calhoun S."/>
            <person name="Kuo A."/>
            <person name="Mondo S."/>
            <person name="Pangilinan J."/>
            <person name="Riley R."/>
            <person name="LaButti K."/>
            <person name="Andreopoulos B."/>
            <person name="Lipzen A."/>
            <person name="Chen C."/>
            <person name="Yanf M."/>
            <person name="Daum C."/>
            <person name="Ng V."/>
            <person name="Clum A."/>
            <person name="Steindorff A."/>
            <person name="Ohm R."/>
            <person name="Martin F."/>
            <person name="Silar P."/>
            <person name="Natvig D."/>
            <person name="Lalanne C."/>
            <person name="Gautier V."/>
            <person name="Ament-velasquez S.L."/>
            <person name="Kruys A."/>
            <person name="Hutchinson M.I."/>
            <person name="Powell A.J."/>
            <person name="Barry K."/>
            <person name="Miller A.N."/>
            <person name="Grigoriev I.V."/>
            <person name="Debuchy R."/>
            <person name="Gladieux P."/>
            <person name="Thoren M.H."/>
            <person name="Johannesson H."/>
        </authorList>
    </citation>
    <scope>NUCLEOTIDE SEQUENCE</scope>
    <source>
        <strain evidence="6">CBS 232.78</strain>
    </source>
</reference>
<feature type="compositionally biased region" description="Low complexity" evidence="5">
    <location>
        <begin position="414"/>
        <end position="425"/>
    </location>
</feature>
<sequence>MDDYKKFLGETVLTEEKVITYQLLSRALQVNVNVAKQMLYDFHRTQNARRVESVHATYLVYGVKKAEDGTSQSRNGINDDVDMTSSMPEVDSLGEVVPTLTLSLIQEERLRDALAEYEEVSSIHVYSVGPHPAKDLALLADVAQKALMLHGSQDTKAYATIHNPFVHQRERKDRPVAAPVKTAPIATKVAPRQEAKPSFFKTAAPAPPKPKGDVKPLAEAPSETEKATSSATAPFSKKPTPSLKRGGSSNSAGGIMQAFSKAATKKIKKETETSQPATPSGDDSSIQPLSDDGEDDSEVVPQPKSRAGQKSKSEREEALRQMMEQDDVEEEEPAETPHEDDRMDDEEPPAEPEPPKEEKAEVITTSGDGRRRGKRKIMKKKQIMDDQGYLVTIQEPGWESFSEDEPAPPPPPKAKAASSGHSGPALASKGKKNAPKGSQGSIMSFFSKK</sequence>
<dbReference type="PANTHER" id="PTHR17598:SF13">
    <property type="entry name" value="DNA POLYMERASE DELTA SUBUNIT 3"/>
    <property type="match status" value="1"/>
</dbReference>
<evidence type="ECO:0000256" key="3">
    <source>
        <dbReference type="ARBA" id="ARBA00022705"/>
    </source>
</evidence>
<reference evidence="6" key="1">
    <citation type="journal article" date="2023" name="Mol. Phylogenet. Evol.">
        <title>Genome-scale phylogeny and comparative genomics of the fungal order Sordariales.</title>
        <authorList>
            <person name="Hensen N."/>
            <person name="Bonometti L."/>
            <person name="Westerberg I."/>
            <person name="Brannstrom I.O."/>
            <person name="Guillou S."/>
            <person name="Cros-Aarteil S."/>
            <person name="Calhoun S."/>
            <person name="Haridas S."/>
            <person name="Kuo A."/>
            <person name="Mondo S."/>
            <person name="Pangilinan J."/>
            <person name="Riley R."/>
            <person name="LaButti K."/>
            <person name="Andreopoulos B."/>
            <person name="Lipzen A."/>
            <person name="Chen C."/>
            <person name="Yan M."/>
            <person name="Daum C."/>
            <person name="Ng V."/>
            <person name="Clum A."/>
            <person name="Steindorff A."/>
            <person name="Ohm R.A."/>
            <person name="Martin F."/>
            <person name="Silar P."/>
            <person name="Natvig D.O."/>
            <person name="Lalanne C."/>
            <person name="Gautier V."/>
            <person name="Ament-Velasquez S.L."/>
            <person name="Kruys A."/>
            <person name="Hutchinson M.I."/>
            <person name="Powell A.J."/>
            <person name="Barry K."/>
            <person name="Miller A.N."/>
            <person name="Grigoriev I.V."/>
            <person name="Debuchy R."/>
            <person name="Gladieux P."/>
            <person name="Hiltunen Thoren M."/>
            <person name="Johannesson H."/>
        </authorList>
    </citation>
    <scope>NUCLEOTIDE SEQUENCE</scope>
    <source>
        <strain evidence="6">CBS 232.78</strain>
    </source>
</reference>
<keyword evidence="3" id="KW-0235">DNA replication</keyword>
<dbReference type="GO" id="GO:0006271">
    <property type="term" value="P:DNA strand elongation involved in DNA replication"/>
    <property type="evidence" value="ECO:0007669"/>
    <property type="project" value="TreeGrafter"/>
</dbReference>
<dbReference type="Proteomes" id="UP001285441">
    <property type="component" value="Unassembled WGS sequence"/>
</dbReference>
<feature type="compositionally biased region" description="Polar residues" evidence="5">
    <location>
        <begin position="436"/>
        <end position="449"/>
    </location>
</feature>
<name>A0AAE0P082_9PEZI</name>
<organism evidence="6 7">
    <name type="scientific">Podospora didyma</name>
    <dbReference type="NCBI Taxonomy" id="330526"/>
    <lineage>
        <taxon>Eukaryota</taxon>
        <taxon>Fungi</taxon>
        <taxon>Dikarya</taxon>
        <taxon>Ascomycota</taxon>
        <taxon>Pezizomycotina</taxon>
        <taxon>Sordariomycetes</taxon>
        <taxon>Sordariomycetidae</taxon>
        <taxon>Sordariales</taxon>
        <taxon>Podosporaceae</taxon>
        <taxon>Podospora</taxon>
    </lineage>
</organism>
<comment type="subcellular location">
    <subcellularLocation>
        <location evidence="1">Nucleus</location>
    </subcellularLocation>
</comment>
<comment type="caution">
    <text evidence="6">The sequence shown here is derived from an EMBL/GenBank/DDBJ whole genome shotgun (WGS) entry which is preliminary data.</text>
</comment>
<dbReference type="EMBL" id="JAULSW010000002">
    <property type="protein sequence ID" value="KAK3390860.1"/>
    <property type="molecule type" value="Genomic_DNA"/>
</dbReference>
<keyword evidence="4" id="KW-0539">Nucleus</keyword>
<evidence type="ECO:0000256" key="2">
    <source>
        <dbReference type="ARBA" id="ARBA00017589"/>
    </source>
</evidence>
<dbReference type="InterPro" id="IPR041913">
    <property type="entry name" value="POLD3_sf"/>
</dbReference>
<evidence type="ECO:0000256" key="1">
    <source>
        <dbReference type="ARBA" id="ARBA00004123"/>
    </source>
</evidence>
<dbReference type="AlphaFoldDB" id="A0AAE0P082"/>
<protein>
    <recommendedName>
        <fullName evidence="2">DNA polymerase delta subunit 3</fullName>
    </recommendedName>
</protein>
<dbReference type="Gene3D" id="3.90.1030.20">
    <property type="entry name" value="DNA polymerase delta, p66 (Cdc27) subunit, wHTH domain"/>
    <property type="match status" value="1"/>
</dbReference>
<dbReference type="GO" id="GO:0043625">
    <property type="term" value="C:delta DNA polymerase complex"/>
    <property type="evidence" value="ECO:0007669"/>
    <property type="project" value="InterPro"/>
</dbReference>
<gene>
    <name evidence="6" type="ORF">B0H63DRAFT_466649</name>
</gene>